<feature type="domain" description="AB hydrolase-1" evidence="1">
    <location>
        <begin position="63"/>
        <end position="302"/>
    </location>
</feature>
<dbReference type="Proteomes" id="UP000012081">
    <property type="component" value="Unassembled WGS sequence"/>
</dbReference>
<accession>M8DH18</accession>
<proteinExistence type="predicted"/>
<dbReference type="EMBL" id="APBN01000003">
    <property type="protein sequence ID" value="EMT52752.1"/>
    <property type="molecule type" value="Genomic_DNA"/>
</dbReference>
<dbReference type="RefSeq" id="WP_003387565.1">
    <property type="nucleotide sequence ID" value="NZ_APBN01000003.1"/>
</dbReference>
<reference evidence="2 3" key="1">
    <citation type="submission" date="2013-03" db="EMBL/GenBank/DDBJ databases">
        <title>Assembly of a new bacterial strain Brevibacillus borstelensis AK1.</title>
        <authorList>
            <person name="Rajan I."/>
            <person name="PoliReddy D."/>
            <person name="Sugumar T."/>
            <person name="Rathinam K."/>
            <person name="Alqarawi S."/>
            <person name="Khalil A.B."/>
            <person name="Sivakumar N."/>
        </authorList>
    </citation>
    <scope>NUCLEOTIDE SEQUENCE [LARGE SCALE GENOMIC DNA]</scope>
    <source>
        <strain evidence="2 3">AK1</strain>
    </source>
</reference>
<dbReference type="PRINTS" id="PR00111">
    <property type="entry name" value="ABHYDROLASE"/>
</dbReference>
<keyword evidence="3" id="KW-1185">Reference proteome</keyword>
<organism evidence="2 3">
    <name type="scientific">Brevibacillus borstelensis AK1</name>
    <dbReference type="NCBI Taxonomy" id="1300222"/>
    <lineage>
        <taxon>Bacteria</taxon>
        <taxon>Bacillati</taxon>
        <taxon>Bacillota</taxon>
        <taxon>Bacilli</taxon>
        <taxon>Bacillales</taxon>
        <taxon>Paenibacillaceae</taxon>
        <taxon>Brevibacillus</taxon>
    </lineage>
</organism>
<dbReference type="PATRIC" id="fig|1300222.3.peg.1691"/>
<evidence type="ECO:0000313" key="2">
    <source>
        <dbReference type="EMBL" id="EMT52752.1"/>
    </source>
</evidence>
<dbReference type="PANTHER" id="PTHR43798">
    <property type="entry name" value="MONOACYLGLYCEROL LIPASE"/>
    <property type="match status" value="1"/>
</dbReference>
<dbReference type="InterPro" id="IPR050266">
    <property type="entry name" value="AB_hydrolase_sf"/>
</dbReference>
<dbReference type="InterPro" id="IPR029058">
    <property type="entry name" value="AB_hydrolase_fold"/>
</dbReference>
<protein>
    <submittedName>
        <fullName evidence="2">Alpha/beta hydrolase</fullName>
    </submittedName>
</protein>
<sequence length="328" mass="36584">MSFHMNLMFILTAFTFVLLLLLCLYVHNRRLDRTTRKAFPPAGEYVEAEHIRLHFTSKGTGRPIVFLHGGILSSRDFSNVVSEAASRGFRAIAFDRPGYGYSERPKTEWATPRVQARLLKEALRKLDAKQPILVGHSWSASLVLAYMLDYPGELAGAVLVAPGAYGGKAYPAGAIDLFLGRLLRVPFLGSLAAHTVLPPLARKLTSTMLQSTFSPDKVPDGYQKIANALWSRPSQLRANREDILAFAQTIPAMEQHYSRIQTPTVIVCGEKDPFRPDLHAYRLHREISHSRLIVLPDTGHMIPALRPAAVVDAVELLIREMEDSLHVK</sequence>
<dbReference type="InterPro" id="IPR000073">
    <property type="entry name" value="AB_hydrolase_1"/>
</dbReference>
<dbReference type="GO" id="GO:0016787">
    <property type="term" value="F:hydrolase activity"/>
    <property type="evidence" value="ECO:0007669"/>
    <property type="project" value="UniProtKB-KW"/>
</dbReference>
<evidence type="ECO:0000313" key="3">
    <source>
        <dbReference type="Proteomes" id="UP000012081"/>
    </source>
</evidence>
<name>M8DH18_9BACL</name>
<comment type="caution">
    <text evidence="2">The sequence shown here is derived from an EMBL/GenBank/DDBJ whole genome shotgun (WGS) entry which is preliminary data.</text>
</comment>
<gene>
    <name evidence="2" type="ORF">I532_08232</name>
</gene>
<dbReference type="Pfam" id="PF00561">
    <property type="entry name" value="Abhydrolase_1"/>
    <property type="match status" value="1"/>
</dbReference>
<dbReference type="OrthoDB" id="6191536at2"/>
<dbReference type="STRING" id="1300222.I532_08232"/>
<dbReference type="AlphaFoldDB" id="M8DH18"/>
<dbReference type="Gene3D" id="3.40.50.1820">
    <property type="entry name" value="alpha/beta hydrolase"/>
    <property type="match status" value="1"/>
</dbReference>
<dbReference type="SUPFAM" id="SSF53474">
    <property type="entry name" value="alpha/beta-Hydrolases"/>
    <property type="match status" value="1"/>
</dbReference>
<keyword evidence="2" id="KW-0378">Hydrolase</keyword>
<evidence type="ECO:0000259" key="1">
    <source>
        <dbReference type="Pfam" id="PF00561"/>
    </source>
</evidence>